<evidence type="ECO:0000313" key="2">
    <source>
        <dbReference type="EMBL" id="KAG6467770.1"/>
    </source>
</evidence>
<dbReference type="PANTHER" id="PTHR35218">
    <property type="entry name" value="RNASE H DOMAIN-CONTAINING PROTEIN"/>
    <property type="match status" value="1"/>
</dbReference>
<protein>
    <submittedName>
        <fullName evidence="2">Uncharacterized protein</fullName>
    </submittedName>
</protein>
<dbReference type="AlphaFoldDB" id="A0A8J5C5S9"/>
<proteinExistence type="predicted"/>
<gene>
    <name evidence="2" type="ORF">ZIOFF_074275</name>
</gene>
<sequence>MGTTQRRKVLLGQNSKGAPSGNFIELTRSFSARYAPVKLSQAKIFDALDLTELALMEEFQIWNFLRKEKLFFLAVEQELQLIKRERQRLGKPGSKMFLCAVKDLIARYKPSICVVMETRISGAKADSVIKKMGFSDSYREEAHGFSVWNFVFMEFGAVYASPVPGIRKDLWADVSKLASDISSPWLLTGDFNVYKSQDEKNFVKDNRKGELGWSQAKSFLVKQVQIWNIQVFGNIFSRKRRLLARLEGIERLLHLRFIAFVSLIFEELLWFQKSRSKWIMWGDRNTRYFHSTTVIRRKRKRIEALRDSNNNRVHEPESLKQMAIEFYGRLYTEENANGPVLGIRGAFFPRLSMEEQHLGGSIVEEEVRKAVFDMGAYKASGPDGLQPVFIKANGKWFKPLMMKLVDQTQCSFVPGRNITENLVIAQKKKKGVRQGVAGRHRDHKGWDGNGDIPAQHSPMKGSREIGGEWDTGSIFLVFIPPRKTNAKGSFWVFIRARNREKSVFSSQKKSSPGFLEVTDPEEPIKRESVQAEHESHILLLEKIKKVISTVKAGASQVRLAQVLSQPLFRYSSILLIIKFQDERILGWAYATCAIKKWFGSWGETC</sequence>
<keyword evidence="3" id="KW-1185">Reference proteome</keyword>
<dbReference type="EMBL" id="JACMSC010000023">
    <property type="protein sequence ID" value="KAG6467770.1"/>
    <property type="molecule type" value="Genomic_DNA"/>
</dbReference>
<geneLocation type="mitochondrion" evidence="2"/>
<keyword evidence="2" id="KW-0496">Mitochondrion</keyword>
<comment type="caution">
    <text evidence="2">The sequence shown here is derived from an EMBL/GenBank/DDBJ whole genome shotgun (WGS) entry which is preliminary data.</text>
</comment>
<dbReference type="PANTHER" id="PTHR35218:SF9">
    <property type="entry name" value="ENDONUCLEASE_EXONUCLEASE_PHOSPHATASE DOMAIN-CONTAINING PROTEIN"/>
    <property type="match status" value="1"/>
</dbReference>
<dbReference type="Proteomes" id="UP000734854">
    <property type="component" value="Unassembled WGS sequence"/>
</dbReference>
<organism evidence="2 3">
    <name type="scientific">Zingiber officinale</name>
    <name type="common">Ginger</name>
    <name type="synonym">Amomum zingiber</name>
    <dbReference type="NCBI Taxonomy" id="94328"/>
    <lineage>
        <taxon>Eukaryota</taxon>
        <taxon>Viridiplantae</taxon>
        <taxon>Streptophyta</taxon>
        <taxon>Embryophyta</taxon>
        <taxon>Tracheophyta</taxon>
        <taxon>Spermatophyta</taxon>
        <taxon>Magnoliopsida</taxon>
        <taxon>Liliopsida</taxon>
        <taxon>Zingiberales</taxon>
        <taxon>Zingiberaceae</taxon>
        <taxon>Zingiber</taxon>
    </lineage>
</organism>
<reference evidence="2 3" key="1">
    <citation type="submission" date="2020-08" db="EMBL/GenBank/DDBJ databases">
        <title>Plant Genome Project.</title>
        <authorList>
            <person name="Zhang R.-G."/>
        </authorList>
    </citation>
    <scope>NUCLEOTIDE SEQUENCE [LARGE SCALE GENOMIC DNA]</scope>
    <source>
        <tissue evidence="2">Rhizome</tissue>
    </source>
</reference>
<evidence type="ECO:0000256" key="1">
    <source>
        <dbReference type="SAM" id="MobiDB-lite"/>
    </source>
</evidence>
<feature type="region of interest" description="Disordered" evidence="1">
    <location>
        <begin position="433"/>
        <end position="462"/>
    </location>
</feature>
<feature type="compositionally biased region" description="Basic residues" evidence="1">
    <location>
        <begin position="433"/>
        <end position="443"/>
    </location>
</feature>
<accession>A0A8J5C5S9</accession>
<evidence type="ECO:0000313" key="3">
    <source>
        <dbReference type="Proteomes" id="UP000734854"/>
    </source>
</evidence>
<name>A0A8J5C5S9_ZINOF</name>